<keyword evidence="2" id="KW-0812">Transmembrane</keyword>
<name>A0A1C6WTL6_PLACE</name>
<dbReference type="Pfam" id="PF06022">
    <property type="entry name" value="Cir_Bir_Yir"/>
    <property type="match status" value="1"/>
</dbReference>
<dbReference type="Proteomes" id="UP000507536">
    <property type="component" value="Unassembled WGS sequence"/>
</dbReference>
<feature type="compositionally biased region" description="Polar residues" evidence="1">
    <location>
        <begin position="249"/>
        <end position="262"/>
    </location>
</feature>
<reference evidence="3" key="1">
    <citation type="submission" date="2016-08" db="EMBL/GenBank/DDBJ databases">
        <authorList>
            <consortium name="Pathogen Informatics"/>
        </authorList>
    </citation>
    <scope>NUCLEOTIDE SEQUENCE</scope>
    <source>
        <strain evidence="3">DS</strain>
    </source>
</reference>
<organism evidence="3">
    <name type="scientific">Plasmodium chabaudi adami</name>
    <dbReference type="NCBI Taxonomy" id="5826"/>
    <lineage>
        <taxon>Eukaryota</taxon>
        <taxon>Sar</taxon>
        <taxon>Alveolata</taxon>
        <taxon>Apicomplexa</taxon>
        <taxon>Aconoidasida</taxon>
        <taxon>Haemosporida</taxon>
        <taxon>Plasmodiidae</taxon>
        <taxon>Plasmodium</taxon>
        <taxon>Plasmodium (Vinckeia)</taxon>
    </lineage>
</organism>
<evidence type="ECO:0000256" key="2">
    <source>
        <dbReference type="SAM" id="Phobius"/>
    </source>
</evidence>
<feature type="compositionally biased region" description="Low complexity" evidence="1">
    <location>
        <begin position="275"/>
        <end position="292"/>
    </location>
</feature>
<keyword evidence="2" id="KW-1133">Transmembrane helix</keyword>
<feature type="region of interest" description="Disordered" evidence="1">
    <location>
        <begin position="249"/>
        <end position="335"/>
    </location>
</feature>
<dbReference type="AlphaFoldDB" id="A0A1C6WTL6"/>
<dbReference type="EMBL" id="FMIN01000442">
    <property type="protein sequence ID" value="SCL92729.1"/>
    <property type="molecule type" value="Genomic_DNA"/>
</dbReference>
<feature type="transmembrane region" description="Helical" evidence="2">
    <location>
        <begin position="358"/>
        <end position="379"/>
    </location>
</feature>
<evidence type="ECO:0000313" key="3">
    <source>
        <dbReference type="EMBL" id="SCL92729.1"/>
    </source>
</evidence>
<gene>
    <name evidence="3" type="ORF">PCHDS_000549900</name>
</gene>
<evidence type="ECO:0000256" key="1">
    <source>
        <dbReference type="SAM" id="MobiDB-lite"/>
    </source>
</evidence>
<protein>
    <submittedName>
        <fullName evidence="3">Plasmodium variant antigen protein Cir/Yir/Bir/Plasmodium vivax Vir protein, putative</fullName>
    </submittedName>
</protein>
<accession>A0A1C6WTL6</accession>
<feature type="compositionally biased region" description="Low complexity" evidence="1">
    <location>
        <begin position="315"/>
        <end position="326"/>
    </location>
</feature>
<sequence>MSDEQLCELFLDADNFFDGKIVKTNKIVNSSSFQQYCPNWKCKTNKDKIGALSTYLFMKLPQLNNDKHKGYFLMWLSDKLFKMVKDKDKGKENSITLNEAYETYLEKNIGNFKYWNLVYNIRGLKDADLRHMHELYTLLKHICNTIVYYKKNNDKPTKLLQYSVNCLNQYRSLYNSVSGCDSYLYLLGKLKKIYDDFRDNAIKKDTHKKNNIENRLKELIMPNKIDLNVIQKIENSDLSTLGCAKLHSQVAQQKKTQPSSPQGEKKESTELPLLQSSSHISQQKQSDISDQSNEVTEEPFNGENSEDNEQKNETQESSSNSIITSSDHGTETDSFGSLKKEIIPEIASSGDIFNEHKIIVFSVIAIAIPVILAVMYKFLEPVWRKKIKKKNMKKIINLCDEKKVKKEVTNAFIEKNQSE</sequence>
<dbReference type="InterPro" id="IPR006477">
    <property type="entry name" value="Yir_bir_cir"/>
</dbReference>
<proteinExistence type="predicted"/>
<keyword evidence="2" id="KW-0472">Membrane</keyword>